<proteinExistence type="predicted"/>
<evidence type="ECO:0000313" key="2">
    <source>
        <dbReference type="EMBL" id="KAK6506804.1"/>
    </source>
</evidence>
<name>A0AAV9WEP3_9PEZI</name>
<protein>
    <submittedName>
        <fullName evidence="2">Uncharacterized protein</fullName>
    </submittedName>
</protein>
<accession>A0AAV9WEP3</accession>
<dbReference type="EMBL" id="JAVHJL010000003">
    <property type="protein sequence ID" value="KAK6506804.1"/>
    <property type="molecule type" value="Genomic_DNA"/>
</dbReference>
<sequence length="534" mass="59108">MICGKVVIFLAYVAAIRAYTIKFDVLGYEPIFSSDRKTIINQQILDQKAAAKAQAADGGSDQKFNINWNEVQVARIPDVIEHQIPGRVGRERCFNIIPPIFSTSTPEITRKDRFKVNNLMAGHEQEYFPPYSLLDPQQQWQKPSIWDKAPYLREGVASGLPKVEVTGITISSRLDPEALEALGPAGPPPLAIALYSRRDCRSRSMNHAPEAVIRYFDGEGTQFVAMDKLYPNAGILDIQSWEELDPSSDWWFTAIGEALLQPKAHSRTPGINSGIPMPRVASTGSDKTAGSNDSGEKLTPTRVHVGDAYVSSKGTGPPQYIKDVVEVGNEFEFYMADDALDSIQTMRRNWPGIEDYGYGGPNRLNPRIKMTGSEYLTEDWIPERDSESETEEVDPGRGRPEDGTSNLSPDQGRTRAPDGFALYNPLEDPLPREKNRGGVGFKEEGGESDGSSLPPLVPDSSSEEEVPQLTLQDASQLWAQSNPDTSSDSDFEALDLYRFRSGGIVPGGNNVGQEEPTRLDILEEDYFNELDELE</sequence>
<feature type="compositionally biased region" description="Basic and acidic residues" evidence="1">
    <location>
        <begin position="429"/>
        <end position="445"/>
    </location>
</feature>
<dbReference type="AlphaFoldDB" id="A0AAV9WEP3"/>
<evidence type="ECO:0000313" key="3">
    <source>
        <dbReference type="Proteomes" id="UP001370758"/>
    </source>
</evidence>
<gene>
    <name evidence="2" type="ORF">TWF481_005264</name>
</gene>
<feature type="compositionally biased region" description="Polar residues" evidence="1">
    <location>
        <begin position="282"/>
        <end position="293"/>
    </location>
</feature>
<evidence type="ECO:0000256" key="1">
    <source>
        <dbReference type="SAM" id="MobiDB-lite"/>
    </source>
</evidence>
<dbReference type="Proteomes" id="UP001370758">
    <property type="component" value="Unassembled WGS sequence"/>
</dbReference>
<keyword evidence="3" id="KW-1185">Reference proteome</keyword>
<feature type="compositionally biased region" description="Low complexity" evidence="1">
    <location>
        <begin position="449"/>
        <end position="460"/>
    </location>
</feature>
<feature type="region of interest" description="Disordered" evidence="1">
    <location>
        <begin position="266"/>
        <end position="300"/>
    </location>
</feature>
<organism evidence="2 3">
    <name type="scientific">Arthrobotrys musiformis</name>
    <dbReference type="NCBI Taxonomy" id="47236"/>
    <lineage>
        <taxon>Eukaryota</taxon>
        <taxon>Fungi</taxon>
        <taxon>Dikarya</taxon>
        <taxon>Ascomycota</taxon>
        <taxon>Pezizomycotina</taxon>
        <taxon>Orbiliomycetes</taxon>
        <taxon>Orbiliales</taxon>
        <taxon>Orbiliaceae</taxon>
        <taxon>Arthrobotrys</taxon>
    </lineage>
</organism>
<comment type="caution">
    <text evidence="2">The sequence shown here is derived from an EMBL/GenBank/DDBJ whole genome shotgun (WGS) entry which is preliminary data.</text>
</comment>
<feature type="compositionally biased region" description="Polar residues" evidence="1">
    <location>
        <begin position="469"/>
        <end position="486"/>
    </location>
</feature>
<reference evidence="2 3" key="1">
    <citation type="submission" date="2023-08" db="EMBL/GenBank/DDBJ databases">
        <authorList>
            <person name="Palmer J.M."/>
        </authorList>
    </citation>
    <scope>NUCLEOTIDE SEQUENCE [LARGE SCALE GENOMIC DNA]</scope>
    <source>
        <strain evidence="2 3">TWF481</strain>
    </source>
</reference>
<feature type="region of interest" description="Disordered" evidence="1">
    <location>
        <begin position="378"/>
        <end position="490"/>
    </location>
</feature>